<accession>A0ABX8S2L7</accession>
<protein>
    <submittedName>
        <fullName evidence="2">Uncharacterized protein</fullName>
    </submittedName>
</protein>
<keyword evidence="1" id="KW-0812">Transmembrane</keyword>
<organism evidence="2 3">
    <name type="scientific">Shewanella eurypsychrophilus</name>
    <dbReference type="NCBI Taxonomy" id="2593656"/>
    <lineage>
        <taxon>Bacteria</taxon>
        <taxon>Pseudomonadati</taxon>
        <taxon>Pseudomonadota</taxon>
        <taxon>Gammaproteobacteria</taxon>
        <taxon>Alteromonadales</taxon>
        <taxon>Shewanellaceae</taxon>
        <taxon>Shewanella</taxon>
    </lineage>
</organism>
<feature type="transmembrane region" description="Helical" evidence="1">
    <location>
        <begin position="14"/>
        <end position="32"/>
    </location>
</feature>
<reference evidence="2" key="1">
    <citation type="submission" date="2021-07" db="EMBL/GenBank/DDBJ databases">
        <title>Shewanella sp. YLB-07 whole genome sequence.</title>
        <authorList>
            <person name="Yu L."/>
        </authorList>
    </citation>
    <scope>NUCLEOTIDE SEQUENCE</scope>
    <source>
        <strain evidence="2">YLB-08</strain>
    </source>
</reference>
<keyword evidence="3" id="KW-1185">Reference proteome</keyword>
<dbReference type="EMBL" id="CP045503">
    <property type="protein sequence ID" value="QXP44827.1"/>
    <property type="molecule type" value="Genomic_DNA"/>
</dbReference>
<evidence type="ECO:0000313" key="3">
    <source>
        <dbReference type="Proteomes" id="UP000316416"/>
    </source>
</evidence>
<keyword evidence="1" id="KW-1133">Transmembrane helix</keyword>
<dbReference type="RefSeq" id="WP_142874084.1">
    <property type="nucleotide sequence ID" value="NZ_CP045503.2"/>
</dbReference>
<evidence type="ECO:0000313" key="2">
    <source>
        <dbReference type="EMBL" id="QXP44827.1"/>
    </source>
</evidence>
<proteinExistence type="predicted"/>
<gene>
    <name evidence="2" type="ORF">FM038_25585</name>
</gene>
<dbReference type="Proteomes" id="UP000316416">
    <property type="component" value="Chromosome"/>
</dbReference>
<sequence>MSYQHVNTLSIRQFHRFIIFAIQILALVLLAMKTAMGGTDSLVAHNTFLEPDNEFHFEVGIDSLYMAQGRNQLDDGGMVWGHVSHGLGYINLYSTAGRATHQDYTELTIGMQYLESDIAEFELSFGFQLIEIFASERESDLEIIALLAYSGFDWFTPSVEHTYSLEADGHFVEVSLHGMSLDIVYGGTLTPYLTQAFDFEFALDEYNGPNHFQLGLEAVFPISPRLHLFGHLSHITPQAGIKREADIQARRKINVRELRELNRGVNDVTERQFFAGLYFNWSF</sequence>
<name>A0ABX8S2L7_9GAMM</name>
<keyword evidence="1" id="KW-0472">Membrane</keyword>
<evidence type="ECO:0000256" key="1">
    <source>
        <dbReference type="SAM" id="Phobius"/>
    </source>
</evidence>